<dbReference type="PANTHER" id="PTHR21212">
    <property type="entry name" value="BERNARDINELLI-SEIP CONGENITAL LIPODYSTROPHY 2 HOMOLOG BSCL2 PROTEIN"/>
    <property type="match status" value="1"/>
</dbReference>
<feature type="compositionally biased region" description="Basic and acidic residues" evidence="7">
    <location>
        <begin position="499"/>
        <end position="509"/>
    </location>
</feature>
<evidence type="ECO:0000256" key="6">
    <source>
        <dbReference type="ARBA" id="ARBA00023136"/>
    </source>
</evidence>
<keyword evidence="5" id="KW-0443">Lipid metabolism</keyword>
<dbReference type="AlphaFoldDB" id="A0A7S3QJQ6"/>
<evidence type="ECO:0000256" key="5">
    <source>
        <dbReference type="ARBA" id="ARBA00023098"/>
    </source>
</evidence>
<accession>A0A7S3QJQ6</accession>
<evidence type="ECO:0000256" key="4">
    <source>
        <dbReference type="ARBA" id="ARBA00022989"/>
    </source>
</evidence>
<dbReference type="PANTHER" id="PTHR21212:SF0">
    <property type="entry name" value="SEIPIN"/>
    <property type="match status" value="1"/>
</dbReference>
<dbReference type="Pfam" id="PF06775">
    <property type="entry name" value="Seipin"/>
    <property type="match status" value="1"/>
</dbReference>
<evidence type="ECO:0000256" key="1">
    <source>
        <dbReference type="ARBA" id="ARBA00004477"/>
    </source>
</evidence>
<evidence type="ECO:0000256" key="2">
    <source>
        <dbReference type="ARBA" id="ARBA00022692"/>
    </source>
</evidence>
<feature type="compositionally biased region" description="Basic residues" evidence="7">
    <location>
        <begin position="484"/>
        <end position="498"/>
    </location>
</feature>
<evidence type="ECO:0000256" key="8">
    <source>
        <dbReference type="SAM" id="Phobius"/>
    </source>
</evidence>
<keyword evidence="2 8" id="KW-0812">Transmembrane</keyword>
<reference evidence="9" key="1">
    <citation type="submission" date="2021-01" db="EMBL/GenBank/DDBJ databases">
        <authorList>
            <person name="Corre E."/>
            <person name="Pelletier E."/>
            <person name="Niang G."/>
            <person name="Scheremetjew M."/>
            <person name="Finn R."/>
            <person name="Kale V."/>
            <person name="Holt S."/>
            <person name="Cochrane G."/>
            <person name="Meng A."/>
            <person name="Brown T."/>
            <person name="Cohen L."/>
        </authorList>
    </citation>
    <scope>NUCLEOTIDE SEQUENCE</scope>
    <source>
        <strain evidence="9">MM31A-1</strain>
    </source>
</reference>
<dbReference type="GO" id="GO:0140042">
    <property type="term" value="P:lipid droplet formation"/>
    <property type="evidence" value="ECO:0007669"/>
    <property type="project" value="UniProtKB-ARBA"/>
</dbReference>
<organism evidence="9">
    <name type="scientific">Chaetoceros debilis</name>
    <dbReference type="NCBI Taxonomy" id="122233"/>
    <lineage>
        <taxon>Eukaryota</taxon>
        <taxon>Sar</taxon>
        <taxon>Stramenopiles</taxon>
        <taxon>Ochrophyta</taxon>
        <taxon>Bacillariophyta</taxon>
        <taxon>Coscinodiscophyceae</taxon>
        <taxon>Chaetocerotophycidae</taxon>
        <taxon>Chaetocerotales</taxon>
        <taxon>Chaetocerotaceae</taxon>
        <taxon>Chaetoceros</taxon>
    </lineage>
</organism>
<gene>
    <name evidence="9" type="ORF">CDEB00056_LOCUS24272</name>
</gene>
<dbReference type="CDD" id="cd23995">
    <property type="entry name" value="Seipin_BSCL2_like"/>
    <property type="match status" value="1"/>
</dbReference>
<sequence>MDRVMNPPGQNMLLHEAVETALYLQNFAYGHNHNPNNHQYAFDALPRRTFLGTVIPIIKQMILYAIVSACILLTSIAMYGMIYWIVMPEPYAAEPIFFNYNYDCRCAHAGVHADNRDHMEYGPEYPGHLYCPPTAAVDLTAMHTQWSAHVPSVPPLDMTSLFENNHKEEVNVDIKTAAPRRILHPNKHYVIQVALTLPESPQNKDIGMFMIEIKMRDSTAKRNLLASSSRPTMLPYQSTYVSMVRKSFSMIPLVLGAFHEARTVVVECFDHFVESDEYPLGIVEIQLIIPGQLNMRPTMRHDGSMVSTSSIQNIQVVGAELRIGKELNLLQATMKNWFYTCACIIILFLIVVQAAMYFGLQTWWRLVNNAQSGEKYSHAAAALFSVPSHVDFDQVSQSKSSQVAKDSSAFSGERRDRVDLYHEESSEMWESMSNVQEVKSQASSLKNKEGEQDEKDKKNDRNNAYIEIITAVNKNEISSDNTNKKKSAKVRKRKKKKNLSKDKSELRANLEDERILAERVMRGNISPYEVFTDLDDPDS</sequence>
<evidence type="ECO:0008006" key="10">
    <source>
        <dbReference type="Google" id="ProtNLM"/>
    </source>
</evidence>
<feature type="region of interest" description="Disordered" evidence="7">
    <location>
        <begin position="477"/>
        <end position="509"/>
    </location>
</feature>
<feature type="region of interest" description="Disordered" evidence="7">
    <location>
        <begin position="439"/>
        <end position="462"/>
    </location>
</feature>
<keyword evidence="6 8" id="KW-0472">Membrane</keyword>
<evidence type="ECO:0000256" key="7">
    <source>
        <dbReference type="SAM" id="MobiDB-lite"/>
    </source>
</evidence>
<keyword evidence="4 8" id="KW-1133">Transmembrane helix</keyword>
<feature type="transmembrane region" description="Helical" evidence="8">
    <location>
        <begin position="337"/>
        <end position="360"/>
    </location>
</feature>
<comment type="subcellular location">
    <subcellularLocation>
        <location evidence="1">Endoplasmic reticulum membrane</location>
        <topology evidence="1">Multi-pass membrane protein</topology>
    </subcellularLocation>
</comment>
<evidence type="ECO:0000313" key="9">
    <source>
        <dbReference type="EMBL" id="CAE0479418.1"/>
    </source>
</evidence>
<feature type="transmembrane region" description="Helical" evidence="8">
    <location>
        <begin position="62"/>
        <end position="86"/>
    </location>
</feature>
<dbReference type="EMBL" id="HBIO01031670">
    <property type="protein sequence ID" value="CAE0479418.1"/>
    <property type="molecule type" value="Transcribed_RNA"/>
</dbReference>
<protein>
    <recommendedName>
        <fullName evidence="10">Seipin</fullName>
    </recommendedName>
</protein>
<dbReference type="GO" id="GO:0006629">
    <property type="term" value="P:lipid metabolic process"/>
    <property type="evidence" value="ECO:0007669"/>
    <property type="project" value="UniProtKB-KW"/>
</dbReference>
<dbReference type="GO" id="GO:0005789">
    <property type="term" value="C:endoplasmic reticulum membrane"/>
    <property type="evidence" value="ECO:0007669"/>
    <property type="project" value="UniProtKB-SubCell"/>
</dbReference>
<proteinExistence type="predicted"/>
<name>A0A7S3QJQ6_9STRA</name>
<evidence type="ECO:0000256" key="3">
    <source>
        <dbReference type="ARBA" id="ARBA00022824"/>
    </source>
</evidence>
<feature type="compositionally biased region" description="Basic and acidic residues" evidence="7">
    <location>
        <begin position="446"/>
        <end position="461"/>
    </location>
</feature>
<dbReference type="InterPro" id="IPR009617">
    <property type="entry name" value="Seipin"/>
</dbReference>
<keyword evidence="3" id="KW-0256">Endoplasmic reticulum</keyword>